<sequence>MAQKYDKLQQQFLCCYPVKKMAWSSVKLPLNWAEQQELIAATCGHPLNKSHPVRRSYLEAFLKQLMNLLKDQEELHDDLYGNLCGRMAETPSSGTAYAYKHYLIQPGAKITLRESNSFVSEGTTGLCTWEAALALSDYILQHKDVVKGKNVVELGAGAGLLGILLKLPALELHTGQVLLTDGSETCVQLMRENIALNFETKDEVAEVPQSETLRWDAVAEFPWDKFAETDLLLAADVIYDDSQFDALLGALDYLFKQRSNQLEMLLASTVRNVDTLHKFMTELNAHGYKVTPCANVSACASHFCRDHTAAVQIISIRR</sequence>
<dbReference type="Proteomes" id="UP000007801">
    <property type="component" value="Unassembled WGS sequence"/>
</dbReference>
<dbReference type="FunCoup" id="B3N132">
    <property type="interactions" value="1130"/>
</dbReference>
<feature type="domain" description="FAM86 N-terminal" evidence="3">
    <location>
        <begin position="7"/>
        <end position="82"/>
    </location>
</feature>
<evidence type="ECO:0000313" key="5">
    <source>
        <dbReference type="Proteomes" id="UP000007801"/>
    </source>
</evidence>
<dbReference type="GO" id="GO:0016740">
    <property type="term" value="F:transferase activity"/>
    <property type="evidence" value="ECO:0007669"/>
    <property type="project" value="UniProtKB-KW"/>
</dbReference>
<dbReference type="OMA" id="CWQASCD"/>
<evidence type="ECO:0000256" key="1">
    <source>
        <dbReference type="ARBA" id="ARBA00005511"/>
    </source>
</evidence>
<dbReference type="EMBL" id="CH902650">
    <property type="protein sequence ID" value="EDV30067.1"/>
    <property type="molecule type" value="Genomic_DNA"/>
</dbReference>
<dbReference type="GO" id="GO:0032991">
    <property type="term" value="C:protein-containing complex"/>
    <property type="evidence" value="ECO:0007669"/>
    <property type="project" value="TreeGrafter"/>
</dbReference>
<dbReference type="InterPro" id="IPR029426">
    <property type="entry name" value="FAM86_N"/>
</dbReference>
<evidence type="ECO:0000313" key="4">
    <source>
        <dbReference type="EMBL" id="EDV30067.1"/>
    </source>
</evidence>
<reference evidence="4 5" key="1">
    <citation type="journal article" date="2007" name="Nature">
        <title>Evolution of genes and genomes on the Drosophila phylogeny.</title>
        <authorList>
            <consortium name="Drosophila 12 Genomes Consortium"/>
            <person name="Clark A.G."/>
            <person name="Eisen M.B."/>
            <person name="Smith D.R."/>
            <person name="Bergman C.M."/>
            <person name="Oliver B."/>
            <person name="Markow T.A."/>
            <person name="Kaufman T.C."/>
            <person name="Kellis M."/>
            <person name="Gelbart W."/>
            <person name="Iyer V.N."/>
            <person name="Pollard D.A."/>
            <person name="Sackton T.B."/>
            <person name="Larracuente A.M."/>
            <person name="Singh N.D."/>
            <person name="Abad J.P."/>
            <person name="Abt D.N."/>
            <person name="Adryan B."/>
            <person name="Aguade M."/>
            <person name="Akashi H."/>
            <person name="Anderson W.W."/>
            <person name="Aquadro C.F."/>
            <person name="Ardell D.H."/>
            <person name="Arguello R."/>
            <person name="Artieri C.G."/>
            <person name="Barbash D.A."/>
            <person name="Barker D."/>
            <person name="Barsanti P."/>
            <person name="Batterham P."/>
            <person name="Batzoglou S."/>
            <person name="Begun D."/>
            <person name="Bhutkar A."/>
            <person name="Blanco E."/>
            <person name="Bosak S.A."/>
            <person name="Bradley R.K."/>
            <person name="Brand A.D."/>
            <person name="Brent M.R."/>
            <person name="Brooks A.N."/>
            <person name="Brown R.H."/>
            <person name="Butlin R.K."/>
            <person name="Caggese C."/>
            <person name="Calvi B.R."/>
            <person name="Bernardo de Carvalho A."/>
            <person name="Caspi A."/>
            <person name="Castrezana S."/>
            <person name="Celniker S.E."/>
            <person name="Chang J.L."/>
            <person name="Chapple C."/>
            <person name="Chatterji S."/>
            <person name="Chinwalla A."/>
            <person name="Civetta A."/>
            <person name="Clifton S.W."/>
            <person name="Comeron J.M."/>
            <person name="Costello J.C."/>
            <person name="Coyne J.A."/>
            <person name="Daub J."/>
            <person name="David R.G."/>
            <person name="Delcher A.L."/>
            <person name="Delehaunty K."/>
            <person name="Do C.B."/>
            <person name="Ebling H."/>
            <person name="Edwards K."/>
            <person name="Eickbush T."/>
            <person name="Evans J.D."/>
            <person name="Filipski A."/>
            <person name="Findeiss S."/>
            <person name="Freyhult E."/>
            <person name="Fulton L."/>
            <person name="Fulton R."/>
            <person name="Garcia A.C."/>
            <person name="Gardiner A."/>
            <person name="Garfield D.A."/>
            <person name="Garvin B.E."/>
            <person name="Gibson G."/>
            <person name="Gilbert D."/>
            <person name="Gnerre S."/>
            <person name="Godfrey J."/>
            <person name="Good R."/>
            <person name="Gotea V."/>
            <person name="Gravely B."/>
            <person name="Greenberg A.J."/>
            <person name="Griffiths-Jones S."/>
            <person name="Gross S."/>
            <person name="Guigo R."/>
            <person name="Gustafson E.A."/>
            <person name="Haerty W."/>
            <person name="Hahn M.W."/>
            <person name="Halligan D.L."/>
            <person name="Halpern A.L."/>
            <person name="Halter G.M."/>
            <person name="Han M.V."/>
            <person name="Heger A."/>
            <person name="Hillier L."/>
            <person name="Hinrichs A.S."/>
            <person name="Holmes I."/>
            <person name="Hoskins R.A."/>
            <person name="Hubisz M.J."/>
            <person name="Hultmark D."/>
            <person name="Huntley M.A."/>
            <person name="Jaffe D.B."/>
            <person name="Jagadeeshan S."/>
            <person name="Jeck W.R."/>
            <person name="Johnson J."/>
            <person name="Jones C.D."/>
            <person name="Jordan W.C."/>
            <person name="Karpen G.H."/>
            <person name="Kataoka E."/>
            <person name="Keightley P.D."/>
            <person name="Kheradpour P."/>
            <person name="Kirkness E.F."/>
            <person name="Koerich L.B."/>
            <person name="Kristiansen K."/>
            <person name="Kudrna D."/>
            <person name="Kulathinal R.J."/>
            <person name="Kumar S."/>
            <person name="Kwok R."/>
            <person name="Lander E."/>
            <person name="Langley C.H."/>
            <person name="Lapoint R."/>
            <person name="Lazzaro B.P."/>
            <person name="Lee S.J."/>
            <person name="Levesque L."/>
            <person name="Li R."/>
            <person name="Lin C.F."/>
            <person name="Lin M.F."/>
            <person name="Lindblad-Toh K."/>
            <person name="Llopart A."/>
            <person name="Long M."/>
            <person name="Low L."/>
            <person name="Lozovsky E."/>
            <person name="Lu J."/>
            <person name="Luo M."/>
            <person name="Machado C.A."/>
            <person name="Makalowski W."/>
            <person name="Marzo M."/>
            <person name="Matsuda M."/>
            <person name="Matzkin L."/>
            <person name="McAllister B."/>
            <person name="McBride C.S."/>
            <person name="McKernan B."/>
            <person name="McKernan K."/>
            <person name="Mendez-Lago M."/>
            <person name="Minx P."/>
            <person name="Mollenhauer M.U."/>
            <person name="Montooth K."/>
            <person name="Mount S.M."/>
            <person name="Mu X."/>
            <person name="Myers E."/>
            <person name="Negre B."/>
            <person name="Newfeld S."/>
            <person name="Nielsen R."/>
            <person name="Noor M.A."/>
            <person name="O'Grady P."/>
            <person name="Pachter L."/>
            <person name="Papaceit M."/>
            <person name="Parisi M.J."/>
            <person name="Parisi M."/>
            <person name="Parts L."/>
            <person name="Pedersen J.S."/>
            <person name="Pesole G."/>
            <person name="Phillippy A.M."/>
            <person name="Ponting C.P."/>
            <person name="Pop M."/>
            <person name="Porcelli D."/>
            <person name="Powell J.R."/>
            <person name="Prohaska S."/>
            <person name="Pruitt K."/>
            <person name="Puig M."/>
            <person name="Quesneville H."/>
            <person name="Ram K.R."/>
            <person name="Rand D."/>
            <person name="Rasmussen M.D."/>
            <person name="Reed L.K."/>
            <person name="Reenan R."/>
            <person name="Reily A."/>
            <person name="Remington K.A."/>
            <person name="Rieger T.T."/>
            <person name="Ritchie M.G."/>
            <person name="Robin C."/>
            <person name="Rogers Y.H."/>
            <person name="Rohde C."/>
            <person name="Rozas J."/>
            <person name="Rubenfield M.J."/>
            <person name="Ruiz A."/>
            <person name="Russo S."/>
            <person name="Salzberg S.L."/>
            <person name="Sanchez-Gracia A."/>
            <person name="Saranga D.J."/>
            <person name="Sato H."/>
            <person name="Schaeffer S.W."/>
            <person name="Schatz M.C."/>
            <person name="Schlenke T."/>
            <person name="Schwartz R."/>
            <person name="Segarra C."/>
            <person name="Singh R.S."/>
            <person name="Sirot L."/>
            <person name="Sirota M."/>
            <person name="Sisneros N.B."/>
            <person name="Smith C.D."/>
            <person name="Smith T.F."/>
            <person name="Spieth J."/>
            <person name="Stage D.E."/>
            <person name="Stark A."/>
            <person name="Stephan W."/>
            <person name="Strausberg R.L."/>
            <person name="Strempel S."/>
            <person name="Sturgill D."/>
            <person name="Sutton G."/>
            <person name="Sutton G.G."/>
            <person name="Tao W."/>
            <person name="Teichmann S."/>
            <person name="Tobari Y.N."/>
            <person name="Tomimura Y."/>
            <person name="Tsolas J.M."/>
            <person name="Valente V.L."/>
            <person name="Venter E."/>
            <person name="Venter J.C."/>
            <person name="Vicario S."/>
            <person name="Vieira F.G."/>
            <person name="Vilella A.J."/>
            <person name="Villasante A."/>
            <person name="Walenz B."/>
            <person name="Wang J."/>
            <person name="Wasserman M."/>
            <person name="Watts T."/>
            <person name="Wilson D."/>
            <person name="Wilson R.K."/>
            <person name="Wing R.A."/>
            <person name="Wolfner M.F."/>
            <person name="Wong A."/>
            <person name="Wong G.K."/>
            <person name="Wu C.I."/>
            <person name="Wu G."/>
            <person name="Yamamoto D."/>
            <person name="Yang H.P."/>
            <person name="Yang S.P."/>
            <person name="Yorke J.A."/>
            <person name="Yoshida K."/>
            <person name="Zdobnov E."/>
            <person name="Zhang P."/>
            <person name="Zhang Y."/>
            <person name="Zimin A.V."/>
            <person name="Baldwin J."/>
            <person name="Abdouelleil A."/>
            <person name="Abdulkadir J."/>
            <person name="Abebe A."/>
            <person name="Abera B."/>
            <person name="Abreu J."/>
            <person name="Acer S.C."/>
            <person name="Aftuck L."/>
            <person name="Alexander A."/>
            <person name="An P."/>
            <person name="Anderson E."/>
            <person name="Anderson S."/>
            <person name="Arachi H."/>
            <person name="Azer M."/>
            <person name="Bachantsang P."/>
            <person name="Barry A."/>
            <person name="Bayul T."/>
            <person name="Berlin A."/>
            <person name="Bessette D."/>
            <person name="Bloom T."/>
            <person name="Blye J."/>
            <person name="Boguslavskiy L."/>
            <person name="Bonnet C."/>
            <person name="Boukhgalter B."/>
            <person name="Bourzgui I."/>
            <person name="Brown A."/>
            <person name="Cahill P."/>
            <person name="Channer S."/>
            <person name="Cheshatsang Y."/>
            <person name="Chuda L."/>
            <person name="Citroen M."/>
            <person name="Collymore A."/>
            <person name="Cooke P."/>
            <person name="Costello M."/>
            <person name="D'Aco K."/>
            <person name="Daza R."/>
            <person name="De Haan G."/>
            <person name="DeGray S."/>
            <person name="DeMaso C."/>
            <person name="Dhargay N."/>
            <person name="Dooley K."/>
            <person name="Dooley E."/>
            <person name="Doricent M."/>
            <person name="Dorje P."/>
            <person name="Dorjee K."/>
            <person name="Dupes A."/>
            <person name="Elong R."/>
            <person name="Falk J."/>
            <person name="Farina A."/>
            <person name="Faro S."/>
            <person name="Ferguson D."/>
            <person name="Fisher S."/>
            <person name="Foley C.D."/>
            <person name="Franke A."/>
            <person name="Friedrich D."/>
            <person name="Gadbois L."/>
            <person name="Gearin G."/>
            <person name="Gearin C.R."/>
            <person name="Giannoukos G."/>
            <person name="Goode T."/>
            <person name="Graham J."/>
            <person name="Grandbois E."/>
            <person name="Grewal S."/>
            <person name="Gyaltsen K."/>
            <person name="Hafez N."/>
            <person name="Hagos B."/>
            <person name="Hall J."/>
            <person name="Henson C."/>
            <person name="Hollinger A."/>
            <person name="Honan T."/>
            <person name="Huard M.D."/>
            <person name="Hughes L."/>
            <person name="Hurhula B."/>
            <person name="Husby M.E."/>
            <person name="Kamat A."/>
            <person name="Kanga B."/>
            <person name="Kashin S."/>
            <person name="Khazanovich D."/>
            <person name="Kisner P."/>
            <person name="Lance K."/>
            <person name="Lara M."/>
            <person name="Lee W."/>
            <person name="Lennon N."/>
            <person name="Letendre F."/>
            <person name="LeVine R."/>
            <person name="Lipovsky A."/>
            <person name="Liu X."/>
            <person name="Liu J."/>
            <person name="Liu S."/>
            <person name="Lokyitsang T."/>
            <person name="Lokyitsang Y."/>
            <person name="Lubonja R."/>
            <person name="Lui A."/>
            <person name="MacDonald P."/>
            <person name="Magnisalis V."/>
            <person name="Maru K."/>
            <person name="Matthews C."/>
            <person name="McCusker W."/>
            <person name="McDonough S."/>
            <person name="Mehta T."/>
            <person name="Meldrim J."/>
            <person name="Meneus L."/>
            <person name="Mihai O."/>
            <person name="Mihalev A."/>
            <person name="Mihova T."/>
            <person name="Mittelman R."/>
            <person name="Mlenga V."/>
            <person name="Montmayeur A."/>
            <person name="Mulrain L."/>
            <person name="Navidi A."/>
            <person name="Naylor J."/>
            <person name="Negash T."/>
            <person name="Nguyen T."/>
            <person name="Nguyen N."/>
            <person name="Nicol R."/>
            <person name="Norbu C."/>
            <person name="Norbu N."/>
            <person name="Novod N."/>
            <person name="O'Neill B."/>
            <person name="Osman S."/>
            <person name="Markiewicz E."/>
            <person name="Oyono O.L."/>
            <person name="Patti C."/>
            <person name="Phunkhang P."/>
            <person name="Pierre F."/>
            <person name="Priest M."/>
            <person name="Raghuraman S."/>
            <person name="Rege F."/>
            <person name="Reyes R."/>
            <person name="Rise C."/>
            <person name="Rogov P."/>
            <person name="Ross K."/>
            <person name="Ryan E."/>
            <person name="Settipalli S."/>
            <person name="Shea T."/>
            <person name="Sherpa N."/>
            <person name="Shi L."/>
            <person name="Shih D."/>
            <person name="Sparrow T."/>
            <person name="Spaulding J."/>
            <person name="Stalker J."/>
            <person name="Stange-Thomann N."/>
            <person name="Stavropoulos S."/>
            <person name="Stone C."/>
            <person name="Strader C."/>
            <person name="Tesfaye S."/>
            <person name="Thomson T."/>
            <person name="Thoulutsang Y."/>
            <person name="Thoulutsang D."/>
            <person name="Topham K."/>
            <person name="Topping I."/>
            <person name="Tsamla T."/>
            <person name="Vassiliev H."/>
            <person name="Vo A."/>
            <person name="Wangchuk T."/>
            <person name="Wangdi T."/>
            <person name="Weiand M."/>
            <person name="Wilkinson J."/>
            <person name="Wilson A."/>
            <person name="Yadav S."/>
            <person name="Young G."/>
            <person name="Yu Q."/>
            <person name="Zembek L."/>
            <person name="Zhong D."/>
            <person name="Zimmer A."/>
            <person name="Zwirko Z."/>
            <person name="Jaffe D.B."/>
            <person name="Alvarez P."/>
            <person name="Brockman W."/>
            <person name="Butler J."/>
            <person name="Chin C."/>
            <person name="Gnerre S."/>
            <person name="Grabherr M."/>
            <person name="Kleber M."/>
            <person name="Mauceli E."/>
            <person name="MacCallum I."/>
        </authorList>
    </citation>
    <scope>NUCLEOTIDE SEQUENCE [LARGE SCALE GENOMIC DNA]</scope>
    <source>
        <strain evidence="5">Tucson 14024-0371.13</strain>
    </source>
</reference>
<dbReference type="HOGENOM" id="CLU_038942_0_1_1"/>
<dbReference type="GeneID" id="6498793"/>
<proteinExistence type="inferred from homology"/>
<dbReference type="SUPFAM" id="SSF53335">
    <property type="entry name" value="S-adenosyl-L-methionine-dependent methyltransferases"/>
    <property type="match status" value="1"/>
</dbReference>
<dbReference type="Pfam" id="PF10294">
    <property type="entry name" value="Methyltransf_16"/>
    <property type="match status" value="1"/>
</dbReference>
<gene>
    <name evidence="4" type="primary">Dana\GF15992</name>
    <name evidence="4" type="synonym">dana_GLEANR_17088</name>
    <name evidence="4" type="ORF">GF15992</name>
</gene>
<organism evidence="4 5">
    <name type="scientific">Drosophila ananassae</name>
    <name type="common">Fruit fly</name>
    <dbReference type="NCBI Taxonomy" id="7217"/>
    <lineage>
        <taxon>Eukaryota</taxon>
        <taxon>Metazoa</taxon>
        <taxon>Ecdysozoa</taxon>
        <taxon>Arthropoda</taxon>
        <taxon>Hexapoda</taxon>
        <taxon>Insecta</taxon>
        <taxon>Pterygota</taxon>
        <taxon>Neoptera</taxon>
        <taxon>Endopterygota</taxon>
        <taxon>Diptera</taxon>
        <taxon>Brachycera</taxon>
        <taxon>Muscomorpha</taxon>
        <taxon>Ephydroidea</taxon>
        <taxon>Drosophilidae</taxon>
        <taxon>Drosophila</taxon>
        <taxon>Sophophora</taxon>
    </lineage>
</organism>
<comment type="similarity">
    <text evidence="1">Belongs to the class I-like SAM-binding methyltransferase superfamily. EEF2KMT family.</text>
</comment>
<dbReference type="InParanoid" id="B3N132"/>
<dbReference type="PhylomeDB" id="B3N132"/>
<dbReference type="InterPro" id="IPR019410">
    <property type="entry name" value="Methyltransf_16"/>
</dbReference>
<dbReference type="PANTHER" id="PTHR14614">
    <property type="entry name" value="HEPATOCELLULAR CARCINOMA-ASSOCIATED ANTIGEN"/>
    <property type="match status" value="1"/>
</dbReference>
<dbReference type="eggNOG" id="KOG2497">
    <property type="taxonomic scope" value="Eukaryota"/>
</dbReference>
<dbReference type="InterPro" id="IPR029063">
    <property type="entry name" value="SAM-dependent_MTases_sf"/>
</dbReference>
<accession>B3N132</accession>
<evidence type="ECO:0000259" key="3">
    <source>
        <dbReference type="Pfam" id="PF14904"/>
    </source>
</evidence>
<keyword evidence="2" id="KW-0808">Transferase</keyword>
<dbReference type="Gene3D" id="3.40.50.150">
    <property type="entry name" value="Vaccinia Virus protein VP39"/>
    <property type="match status" value="1"/>
</dbReference>
<dbReference type="PANTHER" id="PTHR14614:SF130">
    <property type="entry name" value="PROTEIN-LYSINE N-METHYLTRANSFERASE EEF2KMT"/>
    <property type="match status" value="1"/>
</dbReference>
<dbReference type="Pfam" id="PF14904">
    <property type="entry name" value="FAM86"/>
    <property type="match status" value="1"/>
</dbReference>
<dbReference type="KEGG" id="dan:6498793"/>
<evidence type="ECO:0000256" key="2">
    <source>
        <dbReference type="ARBA" id="ARBA00022679"/>
    </source>
</evidence>
<keyword evidence="5" id="KW-1185">Reference proteome</keyword>
<dbReference type="STRING" id="7217.B3N132"/>
<name>B3N132_DROAN</name>
<dbReference type="AlphaFoldDB" id="B3N132"/>
<protein>
    <recommendedName>
        <fullName evidence="3">FAM86 N-terminal domain-containing protein</fullName>
    </recommendedName>
</protein>
<dbReference type="OrthoDB" id="194386at2759"/>